<dbReference type="InterPro" id="IPR001482">
    <property type="entry name" value="T2SS/T4SS_dom"/>
</dbReference>
<sequence length="122" mass="13305">MNTGHEGSLSTGHSNGAQDMLSRLETMVLGGAELPISVVRKQIASALDVIIHLDRFRDSSRRVAEICEVKGMKDGEVELATLFQFEETGGKDGKMNGRLERKASLCNIRKLTRAGMTEEVTA</sequence>
<dbReference type="RefSeq" id="WP_378129118.1">
    <property type="nucleotide sequence ID" value="NZ_JBHSMI010000003.1"/>
</dbReference>
<dbReference type="Pfam" id="PF00437">
    <property type="entry name" value="T2SSE"/>
    <property type="match status" value="1"/>
</dbReference>
<accession>A0ABW0HK02</accession>
<feature type="domain" description="Bacterial type II secretion system protein E" evidence="2">
    <location>
        <begin position="1"/>
        <end position="73"/>
    </location>
</feature>
<organism evidence="3 4">
    <name type="scientific">Cohnella soli</name>
    <dbReference type="NCBI Taxonomy" id="425005"/>
    <lineage>
        <taxon>Bacteria</taxon>
        <taxon>Bacillati</taxon>
        <taxon>Bacillota</taxon>
        <taxon>Bacilli</taxon>
        <taxon>Bacillales</taxon>
        <taxon>Paenibacillaceae</taxon>
        <taxon>Cohnella</taxon>
    </lineage>
</organism>
<evidence type="ECO:0000259" key="2">
    <source>
        <dbReference type="Pfam" id="PF00437"/>
    </source>
</evidence>
<gene>
    <name evidence="3" type="ORF">ACFPOF_02040</name>
</gene>
<dbReference type="InterPro" id="IPR027417">
    <property type="entry name" value="P-loop_NTPase"/>
</dbReference>
<proteinExistence type="inferred from homology"/>
<dbReference type="Proteomes" id="UP001596113">
    <property type="component" value="Unassembled WGS sequence"/>
</dbReference>
<evidence type="ECO:0000313" key="4">
    <source>
        <dbReference type="Proteomes" id="UP001596113"/>
    </source>
</evidence>
<evidence type="ECO:0000313" key="3">
    <source>
        <dbReference type="EMBL" id="MFC5401501.1"/>
    </source>
</evidence>
<dbReference type="SUPFAM" id="SSF52540">
    <property type="entry name" value="P-loop containing nucleoside triphosphate hydrolases"/>
    <property type="match status" value="1"/>
</dbReference>
<reference evidence="4" key="1">
    <citation type="journal article" date="2019" name="Int. J. Syst. Evol. Microbiol.">
        <title>The Global Catalogue of Microorganisms (GCM) 10K type strain sequencing project: providing services to taxonomists for standard genome sequencing and annotation.</title>
        <authorList>
            <consortium name="The Broad Institute Genomics Platform"/>
            <consortium name="The Broad Institute Genome Sequencing Center for Infectious Disease"/>
            <person name="Wu L."/>
            <person name="Ma J."/>
        </authorList>
    </citation>
    <scope>NUCLEOTIDE SEQUENCE [LARGE SCALE GENOMIC DNA]</scope>
    <source>
        <strain evidence="4">CGMCC 1.18575</strain>
    </source>
</reference>
<comment type="similarity">
    <text evidence="1">Belongs to the GSP E family.</text>
</comment>
<keyword evidence="4" id="KW-1185">Reference proteome</keyword>
<dbReference type="Gene3D" id="3.40.50.300">
    <property type="entry name" value="P-loop containing nucleotide triphosphate hydrolases"/>
    <property type="match status" value="1"/>
</dbReference>
<protein>
    <submittedName>
        <fullName evidence="3">ATPase, T2SS/T4P/T4SS family</fullName>
    </submittedName>
</protein>
<comment type="caution">
    <text evidence="3">The sequence shown here is derived from an EMBL/GenBank/DDBJ whole genome shotgun (WGS) entry which is preliminary data.</text>
</comment>
<name>A0ABW0HK02_9BACL</name>
<dbReference type="EMBL" id="JBHSMI010000003">
    <property type="protein sequence ID" value="MFC5401501.1"/>
    <property type="molecule type" value="Genomic_DNA"/>
</dbReference>
<evidence type="ECO:0000256" key="1">
    <source>
        <dbReference type="ARBA" id="ARBA00006611"/>
    </source>
</evidence>